<feature type="region of interest" description="Disordered" evidence="4">
    <location>
        <begin position="125"/>
        <end position="168"/>
    </location>
</feature>
<reference evidence="6" key="1">
    <citation type="submission" date="2025-08" db="UniProtKB">
        <authorList>
            <consortium name="RefSeq"/>
        </authorList>
    </citation>
    <scope>IDENTIFICATION</scope>
</reference>
<dbReference type="GO" id="GO:0005666">
    <property type="term" value="C:RNA polymerase III complex"/>
    <property type="evidence" value="ECO:0007669"/>
    <property type="project" value="TreeGrafter"/>
</dbReference>
<feature type="compositionally biased region" description="Acidic residues" evidence="4">
    <location>
        <begin position="149"/>
        <end position="168"/>
    </location>
</feature>
<evidence type="ECO:0000256" key="1">
    <source>
        <dbReference type="ARBA" id="ARBA00004123"/>
    </source>
</evidence>
<evidence type="ECO:0000313" key="6">
    <source>
        <dbReference type="RefSeq" id="XP_017301493.1"/>
    </source>
</evidence>
<dbReference type="GeneID" id="108252954"/>
<dbReference type="InterPro" id="IPR024661">
    <property type="entry name" value="RNA_pol_III_Rpc31"/>
</dbReference>
<evidence type="ECO:0000256" key="3">
    <source>
        <dbReference type="ARBA" id="ARBA00023242"/>
    </source>
</evidence>
<comment type="subcellular location">
    <subcellularLocation>
        <location evidence="1">Nucleus</location>
    </subcellularLocation>
</comment>
<feature type="compositionally biased region" description="Acidic residues" evidence="4">
    <location>
        <begin position="180"/>
        <end position="197"/>
    </location>
</feature>
<organism evidence="5 6">
    <name type="scientific">Diaphorina citri</name>
    <name type="common">Asian citrus psyllid</name>
    <dbReference type="NCBI Taxonomy" id="121845"/>
    <lineage>
        <taxon>Eukaryota</taxon>
        <taxon>Metazoa</taxon>
        <taxon>Ecdysozoa</taxon>
        <taxon>Arthropoda</taxon>
        <taxon>Hexapoda</taxon>
        <taxon>Insecta</taxon>
        <taxon>Pterygota</taxon>
        <taxon>Neoptera</taxon>
        <taxon>Paraneoptera</taxon>
        <taxon>Hemiptera</taxon>
        <taxon>Sternorrhyncha</taxon>
        <taxon>Psylloidea</taxon>
        <taxon>Psyllidae</taxon>
        <taxon>Diaphorininae</taxon>
        <taxon>Diaphorina</taxon>
    </lineage>
</organism>
<evidence type="ECO:0000313" key="5">
    <source>
        <dbReference type="Proteomes" id="UP000079169"/>
    </source>
</evidence>
<dbReference type="PaxDb" id="121845-A0A1S4EH61"/>
<gene>
    <name evidence="6" type="primary">LOC108252954</name>
</gene>
<dbReference type="GO" id="GO:0006383">
    <property type="term" value="P:transcription by RNA polymerase III"/>
    <property type="evidence" value="ECO:0007669"/>
    <property type="project" value="InterPro"/>
</dbReference>
<dbReference type="PANTHER" id="PTHR15367">
    <property type="entry name" value="DNA-DIRECTED RNA POLYMERASE III"/>
    <property type="match status" value="1"/>
</dbReference>
<dbReference type="KEGG" id="dci:108252954"/>
<accession>A0A1S4EH61</accession>
<feature type="region of interest" description="Disordered" evidence="4">
    <location>
        <begin position="178"/>
        <end position="197"/>
    </location>
</feature>
<keyword evidence="3" id="KW-0539">Nucleus</keyword>
<dbReference type="Pfam" id="PF11705">
    <property type="entry name" value="RNA_pol_3_Rpc31"/>
    <property type="match status" value="1"/>
</dbReference>
<proteinExistence type="inferred from homology"/>
<dbReference type="Proteomes" id="UP000079169">
    <property type="component" value="Unplaced"/>
</dbReference>
<protein>
    <submittedName>
        <fullName evidence="6">DNA-directed RNA polymerase III subunit RPC7-like</fullName>
    </submittedName>
</protein>
<evidence type="ECO:0000256" key="4">
    <source>
        <dbReference type="SAM" id="MobiDB-lite"/>
    </source>
</evidence>
<dbReference type="PANTHER" id="PTHR15367:SF2">
    <property type="entry name" value="DNA-DIRECTED RNA POLYMERASE III SUBUNIT"/>
    <property type="match status" value="1"/>
</dbReference>
<sequence length="197" mass="22883">MAGRGGASTSRVPRRSNTFDSDIAAANLYKEKSIQPPPLYPPLEYKPASIASTDSSKYLVEMKKKIEKDMRDSNSRLKIVSELEWKLVPSELKMKVTKRKAPRLNINKGKDIDWLKKLEERESIKIKEEQDDMEEDDENAEKKMKIKEEVEDEEEEGEEEVDEDEMMDEGTDYIQNYFDNGEDYIDENDDLDDGPVY</sequence>
<dbReference type="AlphaFoldDB" id="A0A1S4EH61"/>
<evidence type="ECO:0000256" key="2">
    <source>
        <dbReference type="ARBA" id="ARBA00008352"/>
    </source>
</evidence>
<feature type="compositionally biased region" description="Acidic residues" evidence="4">
    <location>
        <begin position="129"/>
        <end position="139"/>
    </location>
</feature>
<comment type="similarity">
    <text evidence="2">Belongs to the eukaryotic RPC7 RNA polymerase subunit family.</text>
</comment>
<dbReference type="STRING" id="121845.A0A1S4EH61"/>
<dbReference type="CTD" id="10622"/>
<dbReference type="RefSeq" id="XP_017301493.1">
    <property type="nucleotide sequence ID" value="XM_017446004.2"/>
</dbReference>
<name>A0A1S4EH61_DIACI</name>
<keyword evidence="5" id="KW-1185">Reference proteome</keyword>